<evidence type="ECO:0000256" key="1">
    <source>
        <dbReference type="SAM" id="MobiDB-lite"/>
    </source>
</evidence>
<evidence type="ECO:0008006" key="5">
    <source>
        <dbReference type="Google" id="ProtNLM"/>
    </source>
</evidence>
<proteinExistence type="predicted"/>
<organism evidence="3 4">
    <name type="scientific">Dactylosporangium cerinum</name>
    <dbReference type="NCBI Taxonomy" id="1434730"/>
    <lineage>
        <taxon>Bacteria</taxon>
        <taxon>Bacillati</taxon>
        <taxon>Actinomycetota</taxon>
        <taxon>Actinomycetes</taxon>
        <taxon>Micromonosporales</taxon>
        <taxon>Micromonosporaceae</taxon>
        <taxon>Dactylosporangium</taxon>
    </lineage>
</organism>
<keyword evidence="4" id="KW-1185">Reference proteome</keyword>
<dbReference type="SUPFAM" id="SSF49785">
    <property type="entry name" value="Galactose-binding domain-like"/>
    <property type="match status" value="1"/>
</dbReference>
<feature type="transmembrane region" description="Helical" evidence="2">
    <location>
        <begin position="7"/>
        <end position="31"/>
    </location>
</feature>
<evidence type="ECO:0000313" key="4">
    <source>
        <dbReference type="Proteomes" id="UP001595912"/>
    </source>
</evidence>
<dbReference type="InterPro" id="IPR008979">
    <property type="entry name" value="Galactose-bd-like_sf"/>
</dbReference>
<keyword evidence="2" id="KW-0812">Transmembrane</keyword>
<dbReference type="EMBL" id="JBHSIU010000034">
    <property type="protein sequence ID" value="MFC5001361.1"/>
    <property type="molecule type" value="Genomic_DNA"/>
</dbReference>
<keyword evidence="2" id="KW-1133">Transmembrane helix</keyword>
<sequence>MTDRSRWGQWAGVTVVAAGMAAATVLVPPLIAPDRSSAPPSTTPALPTTPATSGTRVPAATGSAQAVFTPIVIEAEDPGNLLTGGAAVTACPTCHGGQRVRYLCFTCTLVVRTVLPTGGSRTVTVGYEVDGPRSVKVSVNGAPARTFQVTGSEWTTPRSFQFTADLPAGALRLTLFNDETPAPDIDVVTVS</sequence>
<feature type="compositionally biased region" description="Low complexity" evidence="1">
    <location>
        <begin position="34"/>
        <end position="55"/>
    </location>
</feature>
<dbReference type="Gene3D" id="2.60.120.260">
    <property type="entry name" value="Galactose-binding domain-like"/>
    <property type="match status" value="1"/>
</dbReference>
<accession>A0ABV9VY85</accession>
<dbReference type="Proteomes" id="UP001595912">
    <property type="component" value="Unassembled WGS sequence"/>
</dbReference>
<feature type="region of interest" description="Disordered" evidence="1">
    <location>
        <begin position="34"/>
        <end position="58"/>
    </location>
</feature>
<name>A0ABV9VY85_9ACTN</name>
<comment type="caution">
    <text evidence="3">The sequence shown here is derived from an EMBL/GenBank/DDBJ whole genome shotgun (WGS) entry which is preliminary data.</text>
</comment>
<protein>
    <recommendedName>
        <fullName evidence="5">CBM6 domain-containing protein</fullName>
    </recommendedName>
</protein>
<gene>
    <name evidence="3" type="ORF">ACFPIJ_26445</name>
</gene>
<evidence type="ECO:0000313" key="3">
    <source>
        <dbReference type="EMBL" id="MFC5001361.1"/>
    </source>
</evidence>
<dbReference type="RefSeq" id="WP_380118344.1">
    <property type="nucleotide sequence ID" value="NZ_JBHSIU010000034.1"/>
</dbReference>
<keyword evidence="2" id="KW-0472">Membrane</keyword>
<evidence type="ECO:0000256" key="2">
    <source>
        <dbReference type="SAM" id="Phobius"/>
    </source>
</evidence>
<reference evidence="4" key="1">
    <citation type="journal article" date="2019" name="Int. J. Syst. Evol. Microbiol.">
        <title>The Global Catalogue of Microorganisms (GCM) 10K type strain sequencing project: providing services to taxonomists for standard genome sequencing and annotation.</title>
        <authorList>
            <consortium name="The Broad Institute Genomics Platform"/>
            <consortium name="The Broad Institute Genome Sequencing Center for Infectious Disease"/>
            <person name="Wu L."/>
            <person name="Ma J."/>
        </authorList>
    </citation>
    <scope>NUCLEOTIDE SEQUENCE [LARGE SCALE GENOMIC DNA]</scope>
    <source>
        <strain evidence="4">CGMCC 4.7152</strain>
    </source>
</reference>